<gene>
    <name evidence="3" type="ORF">SI7747_01000736</name>
</gene>
<dbReference type="GO" id="GO:0016811">
    <property type="term" value="F:hydrolase activity, acting on carbon-nitrogen (but not peptide) bonds, in linear amides"/>
    <property type="evidence" value="ECO:0007669"/>
    <property type="project" value="UniProtKB-ARBA"/>
</dbReference>
<dbReference type="Proteomes" id="UP001189122">
    <property type="component" value="Unassembled WGS sequence"/>
</dbReference>
<dbReference type="Pfam" id="PF01425">
    <property type="entry name" value="Amidase"/>
    <property type="match status" value="1"/>
</dbReference>
<sequence length="434" mass="46519">MKGKDDYGAFLEKFELRAPPPPEGSTTRLLPLRGLTFAVKDMFDISGHVTCFGNPDWARTHAAATTTSPVVLAVIRAGAICVGKTVMDEMGYSIDGQNKHYGTPTNPLAKDRVPGGSSSGSAVAVAAKLVDFALGTDTGGSVRVPASYCGILGIRPSHGVVDAAGVVPMAQSFDTVGWFSRDSMILARVGEVVLPPHVSNSDLPSRVLIPDDCFQHLSSSGSRPCEIFTESITKAIGPDILRFIISDLIHLDLGEYITNNVPSLHYFMHRLLDASTSKNAGIPVFSALSHAMQTLQRFEFKSNHGDWVNATRPDLGPGIFERVWEAVKTVDEDAIPHCYSVRSELRAALDELLKDNGALVLPTLPGPPPKLNTDPSLLKDFRSKAFSLLSIAGMSGLCQVTIPLGMDDDLPMSISLLARHGGDGSLLNLVKTLY</sequence>
<evidence type="ECO:0000259" key="2">
    <source>
        <dbReference type="Pfam" id="PF01425"/>
    </source>
</evidence>
<dbReference type="PANTHER" id="PTHR46310">
    <property type="entry name" value="AMIDASE 1"/>
    <property type="match status" value="1"/>
</dbReference>
<dbReference type="SUPFAM" id="SSF75304">
    <property type="entry name" value="Amidase signature (AS) enzymes"/>
    <property type="match status" value="1"/>
</dbReference>
<evidence type="ECO:0000256" key="1">
    <source>
        <dbReference type="ARBA" id="ARBA00009199"/>
    </source>
</evidence>
<dbReference type="PROSITE" id="PS00571">
    <property type="entry name" value="AMIDASES"/>
    <property type="match status" value="1"/>
</dbReference>
<feature type="domain" description="Amidase" evidence="2">
    <location>
        <begin position="28"/>
        <end position="189"/>
    </location>
</feature>
<protein>
    <recommendedName>
        <fullName evidence="2">Amidase domain-containing protein</fullName>
    </recommendedName>
</protein>
<name>A0A7I8I8Y8_SPIIN</name>
<dbReference type="InterPro" id="IPR020556">
    <property type="entry name" value="Amidase_CS"/>
</dbReference>
<dbReference type="FunFam" id="3.90.1300.10:FF:000004">
    <property type="entry name" value="Outer envelope protein 64, mitochondrial"/>
    <property type="match status" value="1"/>
</dbReference>
<dbReference type="EMBL" id="CACRZD030000001">
    <property type="protein sequence ID" value="CAA6654146.1"/>
    <property type="molecule type" value="Genomic_DNA"/>
</dbReference>
<dbReference type="PANTHER" id="PTHR46310:SF7">
    <property type="entry name" value="AMIDASE 1"/>
    <property type="match status" value="1"/>
</dbReference>
<reference evidence="3 4" key="1">
    <citation type="submission" date="2019-12" db="EMBL/GenBank/DDBJ databases">
        <authorList>
            <person name="Scholz U."/>
            <person name="Mascher M."/>
            <person name="Fiebig A."/>
        </authorList>
    </citation>
    <scope>NUCLEOTIDE SEQUENCE</scope>
</reference>
<evidence type="ECO:0000313" key="4">
    <source>
        <dbReference type="Proteomes" id="UP001189122"/>
    </source>
</evidence>
<dbReference type="EMBL" id="LR743588">
    <property type="protein sequence ID" value="CAA2614349.1"/>
    <property type="molecule type" value="Genomic_DNA"/>
</dbReference>
<evidence type="ECO:0000313" key="3">
    <source>
        <dbReference type="EMBL" id="CAA2614349.1"/>
    </source>
</evidence>
<dbReference type="AlphaFoldDB" id="A0A7I8I8Y8"/>
<dbReference type="InterPro" id="IPR036928">
    <property type="entry name" value="AS_sf"/>
</dbReference>
<accession>A0A7I8I8Y8</accession>
<proteinExistence type="inferred from homology"/>
<organism evidence="3">
    <name type="scientific">Spirodela intermedia</name>
    <name type="common">Intermediate duckweed</name>
    <dbReference type="NCBI Taxonomy" id="51605"/>
    <lineage>
        <taxon>Eukaryota</taxon>
        <taxon>Viridiplantae</taxon>
        <taxon>Streptophyta</taxon>
        <taxon>Embryophyta</taxon>
        <taxon>Tracheophyta</taxon>
        <taxon>Spermatophyta</taxon>
        <taxon>Magnoliopsida</taxon>
        <taxon>Liliopsida</taxon>
        <taxon>Araceae</taxon>
        <taxon>Lemnoideae</taxon>
        <taxon>Spirodela</taxon>
    </lineage>
</organism>
<comment type="similarity">
    <text evidence="1">Belongs to the amidase family.</text>
</comment>
<dbReference type="InterPro" id="IPR023631">
    <property type="entry name" value="Amidase_dom"/>
</dbReference>
<keyword evidence="4" id="KW-1185">Reference proteome</keyword>
<dbReference type="Gene3D" id="3.90.1300.10">
    <property type="entry name" value="Amidase signature (AS) domain"/>
    <property type="match status" value="1"/>
</dbReference>